<keyword evidence="6" id="KW-0698">rRNA processing</keyword>
<evidence type="ECO:0000313" key="10">
    <source>
        <dbReference type="EMBL" id="KAF2841124.1"/>
    </source>
</evidence>
<feature type="region of interest" description="Disordered" evidence="9">
    <location>
        <begin position="263"/>
        <end position="299"/>
    </location>
</feature>
<dbReference type="GO" id="GO:0000462">
    <property type="term" value="P:maturation of SSU-rRNA from tricistronic rRNA transcript (SSU-rRNA, 5.8S rRNA, LSU-rRNA)"/>
    <property type="evidence" value="ECO:0007669"/>
    <property type="project" value="TreeGrafter"/>
</dbReference>
<evidence type="ECO:0000256" key="1">
    <source>
        <dbReference type="ARBA" id="ARBA00002773"/>
    </source>
</evidence>
<sequence length="299" mass="34449">MTLKRKIEGHSTRPNSSVHPSRKAQIKGFTEAPQRKKRKPNPFEGGVSRPKKHTIGPINKRIRDLRRQLENRDDLPADLRVARERELVACERDLVVTKAEIQKQEMIGKYHMVRFFDRKKATRHLRHVKKQLDEASDPSDIDNLRLCVHIAEVDLNYTQYYPLAQAYSALYPSSGRDRSDDNRDKRDVDTQKHGNREMWKAVEQAMKEGTLNKLRNSLPVEEYASRESMPKGLNGPTPHRDENAAHLEIEASDQNPTLDVHVMKKQFGPSKRREGRGQPVRSVDDGVLEEDESDGGFFE</sequence>
<proteinExistence type="inferred from homology"/>
<dbReference type="GO" id="GO:0005730">
    <property type="term" value="C:nucleolus"/>
    <property type="evidence" value="ECO:0007669"/>
    <property type="project" value="UniProtKB-SubCell"/>
</dbReference>
<feature type="region of interest" description="Disordered" evidence="9">
    <location>
        <begin position="222"/>
        <end position="241"/>
    </location>
</feature>
<dbReference type="GO" id="GO:0030688">
    <property type="term" value="C:preribosome, small subunit precursor"/>
    <property type="evidence" value="ECO:0007669"/>
    <property type="project" value="TreeGrafter"/>
</dbReference>
<comment type="caution">
    <text evidence="10">The sequence shown here is derived from an EMBL/GenBank/DDBJ whole genome shotgun (WGS) entry which is preliminary data.</text>
</comment>
<feature type="compositionally biased region" description="Basic and acidic residues" evidence="9">
    <location>
        <begin position="1"/>
        <end position="11"/>
    </location>
</feature>
<comment type="function">
    <text evidence="1">Involved in rRNA processing.</text>
</comment>
<dbReference type="InterPro" id="IPR050786">
    <property type="entry name" value="EFG1_rRNA-proc"/>
</dbReference>
<keyword evidence="8" id="KW-0539">Nucleus</keyword>
<gene>
    <name evidence="10" type="ORF">M501DRAFT_929664</name>
</gene>
<dbReference type="Proteomes" id="UP000799429">
    <property type="component" value="Unassembled WGS sequence"/>
</dbReference>
<protein>
    <recommendedName>
        <fullName evidence="4">rRNA-processing protein EFG1</fullName>
    </recommendedName>
    <alternativeName>
        <fullName evidence="5">rRNA-processing protein efg1</fullName>
    </alternativeName>
</protein>
<feature type="region of interest" description="Disordered" evidence="9">
    <location>
        <begin position="171"/>
        <end position="197"/>
    </location>
</feature>
<evidence type="ECO:0000256" key="5">
    <source>
        <dbReference type="ARBA" id="ARBA00019827"/>
    </source>
</evidence>
<dbReference type="PANTHER" id="PTHR33911:SF1">
    <property type="entry name" value="RRNA-PROCESSING PROTEIN EFG1"/>
    <property type="match status" value="1"/>
</dbReference>
<comment type="subcellular location">
    <subcellularLocation>
        <location evidence="2">Nucleus</location>
        <location evidence="2">Nucleolus</location>
    </subcellularLocation>
</comment>
<reference evidence="10" key="1">
    <citation type="journal article" date="2020" name="Stud. Mycol.">
        <title>101 Dothideomycetes genomes: a test case for predicting lifestyles and emergence of pathogens.</title>
        <authorList>
            <person name="Haridas S."/>
            <person name="Albert R."/>
            <person name="Binder M."/>
            <person name="Bloem J."/>
            <person name="Labutti K."/>
            <person name="Salamov A."/>
            <person name="Andreopoulos B."/>
            <person name="Baker S."/>
            <person name="Barry K."/>
            <person name="Bills G."/>
            <person name="Bluhm B."/>
            <person name="Cannon C."/>
            <person name="Castanera R."/>
            <person name="Culley D."/>
            <person name="Daum C."/>
            <person name="Ezra D."/>
            <person name="Gonzalez J."/>
            <person name="Henrissat B."/>
            <person name="Kuo A."/>
            <person name="Liang C."/>
            <person name="Lipzen A."/>
            <person name="Lutzoni F."/>
            <person name="Magnuson J."/>
            <person name="Mondo S."/>
            <person name="Nolan M."/>
            <person name="Ohm R."/>
            <person name="Pangilinan J."/>
            <person name="Park H.-J."/>
            <person name="Ramirez L."/>
            <person name="Alfaro M."/>
            <person name="Sun H."/>
            <person name="Tritt A."/>
            <person name="Yoshinaga Y."/>
            <person name="Zwiers L.-H."/>
            <person name="Turgeon B."/>
            <person name="Goodwin S."/>
            <person name="Spatafora J."/>
            <person name="Crous P."/>
            <person name="Grigoriev I."/>
        </authorList>
    </citation>
    <scope>NUCLEOTIDE SEQUENCE</scope>
    <source>
        <strain evidence="10">CBS 101060</strain>
    </source>
</reference>
<dbReference type="OrthoDB" id="47732at2759"/>
<organism evidence="10 11">
    <name type="scientific">Patellaria atrata CBS 101060</name>
    <dbReference type="NCBI Taxonomy" id="1346257"/>
    <lineage>
        <taxon>Eukaryota</taxon>
        <taxon>Fungi</taxon>
        <taxon>Dikarya</taxon>
        <taxon>Ascomycota</taxon>
        <taxon>Pezizomycotina</taxon>
        <taxon>Dothideomycetes</taxon>
        <taxon>Dothideomycetes incertae sedis</taxon>
        <taxon>Patellariales</taxon>
        <taxon>Patellariaceae</taxon>
        <taxon>Patellaria</taxon>
    </lineage>
</organism>
<dbReference type="Pfam" id="PF10153">
    <property type="entry name" value="Efg1"/>
    <property type="match status" value="1"/>
</dbReference>
<feature type="compositionally biased region" description="Basic and acidic residues" evidence="9">
    <location>
        <begin position="175"/>
        <end position="197"/>
    </location>
</feature>
<keyword evidence="11" id="KW-1185">Reference proteome</keyword>
<accession>A0A9P4VV00</accession>
<feature type="region of interest" description="Disordered" evidence="9">
    <location>
        <begin position="1"/>
        <end position="58"/>
    </location>
</feature>
<dbReference type="PANTHER" id="PTHR33911">
    <property type="entry name" value="RRNA-PROCESSING PROTEIN EFG1"/>
    <property type="match status" value="1"/>
</dbReference>
<evidence type="ECO:0000313" key="11">
    <source>
        <dbReference type="Proteomes" id="UP000799429"/>
    </source>
</evidence>
<name>A0A9P4VV00_9PEZI</name>
<evidence type="ECO:0000256" key="4">
    <source>
        <dbReference type="ARBA" id="ARBA00018689"/>
    </source>
</evidence>
<evidence type="ECO:0000256" key="6">
    <source>
        <dbReference type="ARBA" id="ARBA00022552"/>
    </source>
</evidence>
<dbReference type="InterPro" id="IPR019310">
    <property type="entry name" value="Efg1"/>
</dbReference>
<evidence type="ECO:0000256" key="2">
    <source>
        <dbReference type="ARBA" id="ARBA00004604"/>
    </source>
</evidence>
<dbReference type="AlphaFoldDB" id="A0A9P4VV00"/>
<evidence type="ECO:0000256" key="7">
    <source>
        <dbReference type="ARBA" id="ARBA00023054"/>
    </source>
</evidence>
<evidence type="ECO:0000256" key="3">
    <source>
        <dbReference type="ARBA" id="ARBA00006916"/>
    </source>
</evidence>
<dbReference type="EMBL" id="MU006091">
    <property type="protein sequence ID" value="KAF2841124.1"/>
    <property type="molecule type" value="Genomic_DNA"/>
</dbReference>
<keyword evidence="7" id="KW-0175">Coiled coil</keyword>
<comment type="similarity">
    <text evidence="3">Belongs to the EFG1 family.</text>
</comment>
<evidence type="ECO:0000256" key="9">
    <source>
        <dbReference type="SAM" id="MobiDB-lite"/>
    </source>
</evidence>
<feature type="compositionally biased region" description="Acidic residues" evidence="9">
    <location>
        <begin position="286"/>
        <end position="299"/>
    </location>
</feature>
<evidence type="ECO:0000256" key="8">
    <source>
        <dbReference type="ARBA" id="ARBA00023242"/>
    </source>
</evidence>